<dbReference type="InterPro" id="IPR023459">
    <property type="entry name" value="Tscrpt_elong_fac_GreA/B_fam"/>
</dbReference>
<proteinExistence type="predicted"/>
<keyword evidence="2" id="KW-0251">Elongation factor</keyword>
<dbReference type="PANTHER" id="PTHR30437:SF5">
    <property type="entry name" value="REGULATOR OF NUCLEOSIDE DIPHOSPHATE KINASE"/>
    <property type="match status" value="1"/>
</dbReference>
<name>A0AB39WD43_9FLAO</name>
<dbReference type="SUPFAM" id="SSF54534">
    <property type="entry name" value="FKBP-like"/>
    <property type="match status" value="1"/>
</dbReference>
<dbReference type="InterPro" id="IPR001437">
    <property type="entry name" value="Tscrpt_elong_fac_GreA/B_C"/>
</dbReference>
<dbReference type="GO" id="GO:0070063">
    <property type="term" value="F:RNA polymerase binding"/>
    <property type="evidence" value="ECO:0007669"/>
    <property type="project" value="InterPro"/>
</dbReference>
<dbReference type="GO" id="GO:0003746">
    <property type="term" value="F:translation elongation factor activity"/>
    <property type="evidence" value="ECO:0007669"/>
    <property type="project" value="UniProtKB-KW"/>
</dbReference>
<organism evidence="2">
    <name type="scientific">Flavobacterium sp. WC2416</name>
    <dbReference type="NCBI Taxonomy" id="3234141"/>
    <lineage>
        <taxon>Bacteria</taxon>
        <taxon>Pseudomonadati</taxon>
        <taxon>Bacteroidota</taxon>
        <taxon>Flavobacteriia</taxon>
        <taxon>Flavobacteriales</taxon>
        <taxon>Flavobacteriaceae</taxon>
        <taxon>Flavobacterium</taxon>
    </lineage>
</organism>
<dbReference type="Pfam" id="PF01272">
    <property type="entry name" value="GreA_GreB"/>
    <property type="match status" value="1"/>
</dbReference>
<dbReference type="EMBL" id="CP165626">
    <property type="protein sequence ID" value="XDU98202.1"/>
    <property type="molecule type" value="Genomic_DNA"/>
</dbReference>
<dbReference type="RefSeq" id="WP_367768390.1">
    <property type="nucleotide sequence ID" value="NZ_CP165626.1"/>
</dbReference>
<dbReference type="AlphaFoldDB" id="A0AB39WD43"/>
<dbReference type="InterPro" id="IPR036953">
    <property type="entry name" value="GreA/GreB_C_sf"/>
</dbReference>
<feature type="domain" description="Transcription elongation factor GreA/GreB C-terminal" evidence="1">
    <location>
        <begin position="54"/>
        <end position="127"/>
    </location>
</feature>
<evidence type="ECO:0000259" key="1">
    <source>
        <dbReference type="Pfam" id="PF01272"/>
    </source>
</evidence>
<reference evidence="2" key="1">
    <citation type="submission" date="2024-07" db="EMBL/GenBank/DDBJ databases">
        <authorList>
            <person name="Biller S.J."/>
        </authorList>
    </citation>
    <scope>NUCLEOTIDE SEQUENCE</scope>
    <source>
        <strain evidence="2">WC2416</strain>
    </source>
</reference>
<dbReference type="GO" id="GO:0032784">
    <property type="term" value="P:regulation of DNA-templated transcription elongation"/>
    <property type="evidence" value="ECO:0007669"/>
    <property type="project" value="InterPro"/>
</dbReference>
<sequence>MKYGQLIIDEKEYGLLMQSIANSRSHEDQIYRDSIKKLKAEMLTAKLMNYNTIPEDVIRYNSIVKIKTPFNVECCYQIVTPEKSNIKQNKISILSPMALALFGYANGDTIIWKFPTGINTIEIISVSQENCLLNKEIIWKI</sequence>
<dbReference type="GO" id="GO:0003677">
    <property type="term" value="F:DNA binding"/>
    <property type="evidence" value="ECO:0007669"/>
    <property type="project" value="InterPro"/>
</dbReference>
<gene>
    <name evidence="2" type="ORF">AB3G39_13580</name>
</gene>
<accession>A0AB39WD43</accession>
<dbReference type="GO" id="GO:0006354">
    <property type="term" value="P:DNA-templated transcription elongation"/>
    <property type="evidence" value="ECO:0007669"/>
    <property type="project" value="TreeGrafter"/>
</dbReference>
<keyword evidence="2" id="KW-0648">Protein biosynthesis</keyword>
<dbReference type="PANTHER" id="PTHR30437">
    <property type="entry name" value="TRANSCRIPTION ELONGATION FACTOR GREA"/>
    <property type="match status" value="1"/>
</dbReference>
<dbReference type="Gene3D" id="3.10.50.30">
    <property type="entry name" value="Transcription elongation factor, GreA/GreB, C-terminal domain"/>
    <property type="match status" value="1"/>
</dbReference>
<evidence type="ECO:0000313" key="2">
    <source>
        <dbReference type="EMBL" id="XDU98202.1"/>
    </source>
</evidence>
<protein>
    <submittedName>
        <fullName evidence="2">GreA/GreB family elongation factor</fullName>
    </submittedName>
</protein>